<comment type="subcellular location">
    <subcellularLocation>
        <location evidence="1">Cytoplasmic vesicle</location>
        <location evidence="1">Secretory vesicle</location>
        <location evidence="1">Acrosome</location>
    </subcellularLocation>
</comment>
<dbReference type="SMART" id="SM00698">
    <property type="entry name" value="MORN"/>
    <property type="match status" value="3"/>
</dbReference>
<sequence>MQTDATVPGGESGAFGALPDELVVAVMLATGDATSVVRLGVTCQRMLRVAADSILWQRLCLARCPRSSLHENFAAFGKDWKWVYRALVPLPRRRRKRIGRSVGTTCGSAPYGTETYSGDFYRAQRHGYGRMTYVDPTGRVRIYEGEWRHGAEHGRGKVVWSSGETYEGDWAVGRQHGSGVAITHDSAVQDAVSGATAGLSNPRHTQTANYSRAHSIKPFKRGSPAVHSLMESHFCALCTAERCYRRTKCLWHATNYASVVRSTWDQFAASRGARHKLAD</sequence>
<dbReference type="PANTHER" id="PTHR46511:SF1">
    <property type="entry name" value="MORN REPEAT-CONTAINING PROTEIN 3"/>
    <property type="match status" value="1"/>
</dbReference>
<dbReference type="EMBL" id="KC977571">
    <property type="protein sequence ID" value="AGO84701.1"/>
    <property type="molecule type" value="Genomic_DNA"/>
</dbReference>
<evidence type="ECO:0000259" key="6">
    <source>
        <dbReference type="Pfam" id="PF12937"/>
    </source>
</evidence>
<dbReference type="InterPro" id="IPR052472">
    <property type="entry name" value="MORN3"/>
</dbReference>
<organism evidence="7 8">
    <name type="scientific">Pandoravirus salinus</name>
    <dbReference type="NCBI Taxonomy" id="1349410"/>
    <lineage>
        <taxon>Viruses</taxon>
        <taxon>Pandoravirus</taxon>
    </lineage>
</organism>
<evidence type="ECO:0000256" key="5">
    <source>
        <dbReference type="ARBA" id="ARBA00045851"/>
    </source>
</evidence>
<dbReference type="RefSeq" id="YP_008437774.1">
    <property type="nucleotide sequence ID" value="NC_022098.1"/>
</dbReference>
<evidence type="ECO:0000256" key="1">
    <source>
        <dbReference type="ARBA" id="ARBA00004218"/>
    </source>
</evidence>
<feature type="domain" description="F-box" evidence="6">
    <location>
        <begin position="16"/>
        <end position="61"/>
    </location>
</feature>
<protein>
    <recommendedName>
        <fullName evidence="4">MORN repeat-containing protein 3</fullName>
    </recommendedName>
</protein>
<comment type="function">
    <text evidence="5">Assembles a suppression complex (suppresome) by tethering SIRT1 and MDM2 to regulate composite modifications of p53/TP53. Confers both deacetylation-mediated functional inactivation, by SIRT1, and ubiquitination-dependent degradation, by MDM2, of p53/TP53, promoting a proliferative and cell survival behaviors. May play a role in the regulation of spermatogenesis.</text>
</comment>
<dbReference type="SUPFAM" id="SSF82185">
    <property type="entry name" value="Histone H3 K4-specific methyltransferase SET7/9 N-terminal domain"/>
    <property type="match status" value="1"/>
</dbReference>
<dbReference type="SUPFAM" id="SSF81383">
    <property type="entry name" value="F-box domain"/>
    <property type="match status" value="1"/>
</dbReference>
<reference evidence="7 8" key="1">
    <citation type="journal article" date="2013" name="Science">
        <title>Pandoraviruses: amoeba viruses with genomes up to 2.5 Mb reaching that of parasitic eukaryotes.</title>
        <authorList>
            <person name="Philippe N."/>
            <person name="Legendre M."/>
            <person name="Doutre G."/>
            <person name="Coute Y."/>
            <person name="Poirot O."/>
            <person name="Lescot M."/>
            <person name="Arslan D."/>
            <person name="Seltzer V."/>
            <person name="Bertaux L."/>
            <person name="Bruley C."/>
            <person name="Garin J."/>
            <person name="Claverie J.M."/>
            <person name="Abergel C."/>
        </authorList>
    </citation>
    <scope>NUCLEOTIDE SEQUENCE [LARGE SCALE GENOMIC DNA]</scope>
</reference>
<evidence type="ECO:0000256" key="4">
    <source>
        <dbReference type="ARBA" id="ARBA00039854"/>
    </source>
</evidence>
<evidence type="ECO:0000313" key="8">
    <source>
        <dbReference type="Proteomes" id="UP000204584"/>
    </source>
</evidence>
<dbReference type="KEGG" id="vg:16606488"/>
<dbReference type="GeneID" id="16606488"/>
<dbReference type="InterPro" id="IPR036047">
    <property type="entry name" value="F-box-like_dom_sf"/>
</dbReference>
<keyword evidence="8" id="KW-1185">Reference proteome</keyword>
<dbReference type="InterPro" id="IPR003409">
    <property type="entry name" value="MORN"/>
</dbReference>
<evidence type="ECO:0000313" key="7">
    <source>
        <dbReference type="EMBL" id="AGO84701.1"/>
    </source>
</evidence>
<keyword evidence="2" id="KW-0677">Repeat</keyword>
<dbReference type="PANTHER" id="PTHR46511">
    <property type="entry name" value="MORN REPEAT-CONTAINING PROTEIN 3"/>
    <property type="match status" value="1"/>
</dbReference>
<dbReference type="Proteomes" id="UP000204584">
    <property type="component" value="Segment"/>
</dbReference>
<name>S4VYY5_9VIRU</name>
<evidence type="ECO:0000256" key="2">
    <source>
        <dbReference type="ARBA" id="ARBA00022737"/>
    </source>
</evidence>
<proteinExistence type="predicted"/>
<dbReference type="Gene3D" id="1.20.1280.50">
    <property type="match status" value="1"/>
</dbReference>
<dbReference type="InterPro" id="IPR001810">
    <property type="entry name" value="F-box_dom"/>
</dbReference>
<gene>
    <name evidence="7" type="ORF">psal_cds_724</name>
</gene>
<dbReference type="Gene3D" id="2.20.110.10">
    <property type="entry name" value="Histone H3 K4-specific methyltransferase SET7/9 N-terminal domain"/>
    <property type="match status" value="1"/>
</dbReference>
<accession>S4VYY5</accession>
<dbReference type="Pfam" id="PF12937">
    <property type="entry name" value="F-box-like"/>
    <property type="match status" value="1"/>
</dbReference>
<evidence type="ECO:0000256" key="3">
    <source>
        <dbReference type="ARBA" id="ARBA00023329"/>
    </source>
</evidence>
<keyword evidence="3" id="KW-0968">Cytoplasmic vesicle</keyword>
<dbReference type="Pfam" id="PF02493">
    <property type="entry name" value="MORN"/>
    <property type="match status" value="3"/>
</dbReference>